<dbReference type="Pfam" id="PF02771">
    <property type="entry name" value="Acyl-CoA_dh_N"/>
    <property type="match status" value="1"/>
</dbReference>
<name>A0ABT0FJC0_9ACTN</name>
<comment type="catalytic activity">
    <reaction evidence="13">
        <text>dibenzothiophene + 2 FMNH2 + 2 O2 = dibenzothiophene 5,5-dioxide + 2 FMN + 2 H2O + 2 H(+)</text>
        <dbReference type="Rhea" id="RHEA:49072"/>
        <dbReference type="ChEBI" id="CHEBI:15377"/>
        <dbReference type="ChEBI" id="CHEBI:15378"/>
        <dbReference type="ChEBI" id="CHEBI:15379"/>
        <dbReference type="ChEBI" id="CHEBI:23681"/>
        <dbReference type="ChEBI" id="CHEBI:57618"/>
        <dbReference type="ChEBI" id="CHEBI:58210"/>
        <dbReference type="ChEBI" id="CHEBI:90356"/>
        <dbReference type="EC" id="1.14.14.21"/>
    </reaction>
</comment>
<dbReference type="InterPro" id="IPR013786">
    <property type="entry name" value="AcylCoA_DH/ox_N"/>
</dbReference>
<evidence type="ECO:0000256" key="10">
    <source>
        <dbReference type="ARBA" id="ARBA00034345"/>
    </source>
</evidence>
<keyword evidence="5" id="KW-0560">Oxidoreductase</keyword>
<dbReference type="Pfam" id="PF08028">
    <property type="entry name" value="Acyl-CoA_dh_2"/>
    <property type="match status" value="1"/>
</dbReference>
<evidence type="ECO:0000256" key="4">
    <source>
        <dbReference type="ARBA" id="ARBA00022741"/>
    </source>
</evidence>
<comment type="catalytic activity">
    <reaction evidence="12">
        <text>dibenzothiophene 5-oxide + FMNH2 + O2 = dibenzothiophene 5,5-dioxide + FMN + H2O + H(+)</text>
        <dbReference type="Rhea" id="RHEA:49080"/>
        <dbReference type="ChEBI" id="CHEBI:15377"/>
        <dbReference type="ChEBI" id="CHEBI:15378"/>
        <dbReference type="ChEBI" id="CHEBI:15379"/>
        <dbReference type="ChEBI" id="CHEBI:23683"/>
        <dbReference type="ChEBI" id="CHEBI:57618"/>
        <dbReference type="ChEBI" id="CHEBI:58210"/>
        <dbReference type="ChEBI" id="CHEBI:90356"/>
    </reaction>
</comment>
<feature type="domain" description="Acyl-CoA dehydrogenase C-terminal" evidence="16">
    <location>
        <begin position="249"/>
        <end position="358"/>
    </location>
</feature>
<evidence type="ECO:0000256" key="2">
    <source>
        <dbReference type="ARBA" id="ARBA00022630"/>
    </source>
</evidence>
<organism evidence="17 18">
    <name type="scientific">Actinomadura luzonensis</name>
    <dbReference type="NCBI Taxonomy" id="2805427"/>
    <lineage>
        <taxon>Bacteria</taxon>
        <taxon>Bacillati</taxon>
        <taxon>Actinomycetota</taxon>
        <taxon>Actinomycetes</taxon>
        <taxon>Streptosporangiales</taxon>
        <taxon>Thermomonosporaceae</taxon>
        <taxon>Actinomadura</taxon>
    </lineage>
</organism>
<evidence type="ECO:0000256" key="13">
    <source>
        <dbReference type="ARBA" id="ARBA00049456"/>
    </source>
</evidence>
<comment type="similarity">
    <text evidence="8">Belongs to the DszC flavin monooxygenase family.</text>
</comment>
<evidence type="ECO:0000256" key="7">
    <source>
        <dbReference type="ARBA" id="ARBA00034307"/>
    </source>
</evidence>
<evidence type="ECO:0000256" key="1">
    <source>
        <dbReference type="ARBA" id="ARBA00004496"/>
    </source>
</evidence>
<evidence type="ECO:0000313" key="18">
    <source>
        <dbReference type="Proteomes" id="UP001317259"/>
    </source>
</evidence>
<evidence type="ECO:0000259" key="16">
    <source>
        <dbReference type="Pfam" id="PF08028"/>
    </source>
</evidence>
<evidence type="ECO:0000256" key="3">
    <source>
        <dbReference type="ARBA" id="ARBA00022643"/>
    </source>
</evidence>
<keyword evidence="6" id="KW-0503">Monooxygenase</keyword>
<comment type="subcellular location">
    <subcellularLocation>
        <location evidence="1">Cytoplasm</location>
    </subcellularLocation>
</comment>
<keyword evidence="18" id="KW-1185">Reference proteome</keyword>
<sequence length="381" mass="39056">MTDTGELLLNLLSPLLPAIADAAGENDRKGRFPAETFDALMAAGVLKATVPEEYGGLGVTNPHDVALALLHVAKADPSVALALHMQFSRGLTLAHDLREAPAATAQLMDGLLRLIGTKNAVITGAVAEAPGSTTVLQAEDGDGPLRLSGRKHFVTLAPAATHFVVSAQLHRAGRPPVAAAAVVPRDSHGLVVNDDWDGLGMRASGSVSVGFDGCRVPADAVQVRQAGDSDAALVGRTLSTVCMMGIYAGAAVAARDVAVAALRRRDLVAPSARSVVAEVEADLYALRSVGAAALTAIAAYLAEPAGAGQAMMGVFQRARVVTNRAAVAVVDACVSLVGGSAYNAAHPLARLYRDVRAGGLMQPYPGLAAIDYISEDVLTPT</sequence>
<dbReference type="PIRSF" id="PIRSF016578">
    <property type="entry name" value="HsaA"/>
    <property type="match status" value="1"/>
</dbReference>
<feature type="domain" description="Acyl-CoA dehydrogenase/oxidase N-terminal" evidence="15">
    <location>
        <begin position="19"/>
        <end position="86"/>
    </location>
</feature>
<accession>A0ABT0FJC0</accession>
<comment type="pathway">
    <text evidence="7">Sulfur metabolism; dibenzothiophene degradation.</text>
</comment>
<keyword evidence="2" id="KW-0285">Flavoprotein</keyword>
<protein>
    <recommendedName>
        <fullName evidence="10">Dibenzothiophene monooxygenase</fullName>
        <ecNumber evidence="9">1.14.14.21</ecNumber>
    </recommendedName>
</protein>
<dbReference type="PANTHER" id="PTHR43884:SF12">
    <property type="entry name" value="ISOVALERYL-COA DEHYDROGENASE, MITOCHONDRIAL-RELATED"/>
    <property type="match status" value="1"/>
</dbReference>
<keyword evidence="3" id="KW-0288">FMN</keyword>
<dbReference type="EMBL" id="JAKRKC020000001">
    <property type="protein sequence ID" value="MCK2212405.1"/>
    <property type="molecule type" value="Genomic_DNA"/>
</dbReference>
<evidence type="ECO:0000256" key="12">
    <source>
        <dbReference type="ARBA" id="ARBA00048445"/>
    </source>
</evidence>
<feature type="domain" description="Acyl-CoA oxidase/dehydrogenase middle" evidence="14">
    <location>
        <begin position="131"/>
        <end position="213"/>
    </location>
</feature>
<reference evidence="17 18" key="1">
    <citation type="submission" date="2022-04" db="EMBL/GenBank/DDBJ databases">
        <title>Genome draft of Actinomadura sp. ATCC 31491.</title>
        <authorList>
            <person name="Shi X."/>
            <person name="Du Y."/>
        </authorList>
    </citation>
    <scope>NUCLEOTIDE SEQUENCE [LARGE SCALE GENOMIC DNA]</scope>
    <source>
        <strain evidence="17 18">ATCC 31491</strain>
    </source>
</reference>
<dbReference type="RefSeq" id="WP_242377077.1">
    <property type="nucleotide sequence ID" value="NZ_JAKRKC020000001.1"/>
</dbReference>
<dbReference type="PANTHER" id="PTHR43884">
    <property type="entry name" value="ACYL-COA DEHYDROGENASE"/>
    <property type="match status" value="1"/>
</dbReference>
<dbReference type="Proteomes" id="UP001317259">
    <property type="component" value="Unassembled WGS sequence"/>
</dbReference>
<dbReference type="InterPro" id="IPR046373">
    <property type="entry name" value="Acyl-CoA_Oxase/DH_mid-dom_sf"/>
</dbReference>
<proteinExistence type="inferred from homology"/>
<evidence type="ECO:0000256" key="6">
    <source>
        <dbReference type="ARBA" id="ARBA00023033"/>
    </source>
</evidence>
<dbReference type="InterPro" id="IPR013107">
    <property type="entry name" value="Acyl-CoA_DH_C"/>
</dbReference>
<comment type="caution">
    <text evidence="17">The sequence shown here is derived from an EMBL/GenBank/DDBJ whole genome shotgun (WGS) entry which is preliminary data.</text>
</comment>
<evidence type="ECO:0000256" key="9">
    <source>
        <dbReference type="ARBA" id="ARBA00034328"/>
    </source>
</evidence>
<evidence type="ECO:0000256" key="8">
    <source>
        <dbReference type="ARBA" id="ARBA00034317"/>
    </source>
</evidence>
<keyword evidence="4" id="KW-0547">Nucleotide-binding</keyword>
<evidence type="ECO:0000256" key="5">
    <source>
        <dbReference type="ARBA" id="ARBA00023002"/>
    </source>
</evidence>
<dbReference type="Gene3D" id="2.40.110.10">
    <property type="entry name" value="Butyryl-CoA Dehydrogenase, subunit A, domain 2"/>
    <property type="match status" value="1"/>
</dbReference>
<dbReference type="InterPro" id="IPR009100">
    <property type="entry name" value="AcylCoA_DH/oxidase_NM_dom_sf"/>
</dbReference>
<dbReference type="InterPro" id="IPR037069">
    <property type="entry name" value="AcylCoA_DH/ox_N_sf"/>
</dbReference>
<dbReference type="Gene3D" id="1.10.540.10">
    <property type="entry name" value="Acyl-CoA dehydrogenase/oxidase, N-terminal domain"/>
    <property type="match status" value="1"/>
</dbReference>
<evidence type="ECO:0000259" key="14">
    <source>
        <dbReference type="Pfam" id="PF02770"/>
    </source>
</evidence>
<dbReference type="SUPFAM" id="SSF47203">
    <property type="entry name" value="Acyl-CoA dehydrogenase C-terminal domain-like"/>
    <property type="match status" value="1"/>
</dbReference>
<dbReference type="SUPFAM" id="SSF56645">
    <property type="entry name" value="Acyl-CoA dehydrogenase NM domain-like"/>
    <property type="match status" value="1"/>
</dbReference>
<gene>
    <name evidence="17" type="ORF">MF672_001110</name>
</gene>
<dbReference type="InterPro" id="IPR036250">
    <property type="entry name" value="AcylCo_DH-like_C"/>
</dbReference>
<evidence type="ECO:0000313" key="17">
    <source>
        <dbReference type="EMBL" id="MCK2212405.1"/>
    </source>
</evidence>
<evidence type="ECO:0000259" key="15">
    <source>
        <dbReference type="Pfam" id="PF02771"/>
    </source>
</evidence>
<dbReference type="EC" id="1.14.14.21" evidence="9"/>
<comment type="catalytic activity">
    <reaction evidence="11">
        <text>dibenzothiophene + FMNH2 + O2 = dibenzothiophene 5-oxide + FMN + H2O + H(+)</text>
        <dbReference type="Rhea" id="RHEA:49076"/>
        <dbReference type="ChEBI" id="CHEBI:15377"/>
        <dbReference type="ChEBI" id="CHEBI:15378"/>
        <dbReference type="ChEBI" id="CHEBI:15379"/>
        <dbReference type="ChEBI" id="CHEBI:23681"/>
        <dbReference type="ChEBI" id="CHEBI:23683"/>
        <dbReference type="ChEBI" id="CHEBI:57618"/>
        <dbReference type="ChEBI" id="CHEBI:58210"/>
    </reaction>
</comment>
<dbReference type="InterPro" id="IPR006091">
    <property type="entry name" value="Acyl-CoA_Oxase/DH_mid-dom"/>
</dbReference>
<dbReference type="Pfam" id="PF02770">
    <property type="entry name" value="Acyl-CoA_dh_M"/>
    <property type="match status" value="1"/>
</dbReference>
<dbReference type="Gene3D" id="1.20.140.10">
    <property type="entry name" value="Butyryl-CoA Dehydrogenase, subunit A, domain 3"/>
    <property type="match status" value="1"/>
</dbReference>
<evidence type="ECO:0000256" key="11">
    <source>
        <dbReference type="ARBA" id="ARBA00047859"/>
    </source>
</evidence>